<dbReference type="InterPro" id="IPR015943">
    <property type="entry name" value="WD40/YVTN_repeat-like_dom_sf"/>
</dbReference>
<comment type="caution">
    <text evidence="5">The sequence shown here is derived from an EMBL/GenBank/DDBJ whole genome shotgun (WGS) entry which is preliminary data.</text>
</comment>
<organism evidence="5 6">
    <name type="scientific">Gaetbulibacter jejuensis</name>
    <dbReference type="NCBI Taxonomy" id="584607"/>
    <lineage>
        <taxon>Bacteria</taxon>
        <taxon>Pseudomonadati</taxon>
        <taxon>Bacteroidota</taxon>
        <taxon>Flavobacteriia</taxon>
        <taxon>Flavobacteriales</taxon>
        <taxon>Flavobacteriaceae</taxon>
        <taxon>Gaetbulibacter</taxon>
    </lineage>
</organism>
<evidence type="ECO:0000259" key="4">
    <source>
        <dbReference type="PROSITE" id="PS50043"/>
    </source>
</evidence>
<dbReference type="PROSITE" id="PS50043">
    <property type="entry name" value="HTH_LUXR_2"/>
    <property type="match status" value="1"/>
</dbReference>
<dbReference type="InterPro" id="IPR011123">
    <property type="entry name" value="Y_Y_Y"/>
</dbReference>
<evidence type="ECO:0000256" key="2">
    <source>
        <dbReference type="SAM" id="Phobius"/>
    </source>
</evidence>
<dbReference type="SUPFAM" id="SSF63829">
    <property type="entry name" value="Calcium-dependent phosphotriesterase"/>
    <property type="match status" value="1"/>
</dbReference>
<keyword evidence="2" id="KW-0812">Transmembrane</keyword>
<gene>
    <name evidence="5" type="ORF">GCM10009431_17120</name>
</gene>
<evidence type="ECO:0000313" key="6">
    <source>
        <dbReference type="Proteomes" id="UP001500736"/>
    </source>
</evidence>
<accession>A0ABN1JNX0</accession>
<keyword evidence="2" id="KW-0472">Membrane</keyword>
<reference evidence="5 6" key="1">
    <citation type="journal article" date="2019" name="Int. J. Syst. Evol. Microbiol.">
        <title>The Global Catalogue of Microorganisms (GCM) 10K type strain sequencing project: providing services to taxonomists for standard genome sequencing and annotation.</title>
        <authorList>
            <consortium name="The Broad Institute Genomics Platform"/>
            <consortium name="The Broad Institute Genome Sequencing Center for Infectious Disease"/>
            <person name="Wu L."/>
            <person name="Ma J."/>
        </authorList>
    </citation>
    <scope>NUCLEOTIDE SEQUENCE [LARGE SCALE GENOMIC DNA]</scope>
    <source>
        <strain evidence="5 6">JCM 15976</strain>
    </source>
</reference>
<dbReference type="Proteomes" id="UP001500736">
    <property type="component" value="Unassembled WGS sequence"/>
</dbReference>
<dbReference type="InterPro" id="IPR036388">
    <property type="entry name" value="WH-like_DNA-bd_sf"/>
</dbReference>
<dbReference type="InterPro" id="IPR000792">
    <property type="entry name" value="Tscrpt_reg_LuxR_C"/>
</dbReference>
<sequence>MKIKTYILSFFLIAIQYSVCFSQDELPPIEVFTTKDYNAGNQNWSITQADNRYVYVANNKGLLEFNGAVWTLYNSPNETVMRSVKAINERIYTGCYMEFGYWSHNQFGTLDYTSISKTLQQPLIEDEQFWNIIGVDDWVLFQSLNRIYIYNISNQTIKVIECETEIVKMYKVGNSIYFQKYGKGLFKLENGLPKLVSNNEVLKSSRIVNVFQQGQSLLIHTQSEGLFVYNNDELRKWNIPANVQLSNFTIYSSIQLKDNSFALGTISNGLLHLTENGIINYSISHEDGLGNNTVLSLMEDVDNNIWLGLDNGVNCVNITSPFRIYNDIKGDLGTVYCSAVYNGNLYLGTNQGLFYKKEDSSEAFKFIKGTKGQVWCLRVVNDQLFCGHNMGTYVVENDSAQLVSNVQGTWDIQPIKDAENLLLQGNYNGLNILEKTSLGWTFRNKIEGFNNSSKYFEQSQNNEILVSHEYKGVFKIKVDETLTKVIKLTKDSTVDKGYNSSLVKFNNSIYYAYKKGVFKYDSENSTFQRDSIYSKLFNEQNYTSGKLIAHQNTNRLWSFSDKELNYLTPGKLSHIPEIHSIALPSSLRNEMTGYENISYLYGQKYLLGSSSGYIVVDLEKLKERKFKIDINTIKMSALDGDQSAIDKSVSGNFENKENNITFSYSISEFNRYSEAEYQYQLMGIYDNWSSWSNYSEESFKNLPYGNYTFNVRGRVGNTITTNVASYNFTIAKPWYITNTMIVLYVFSVALFSFFMHNVYKNYYKKQREKLLERTQRELDLKKLENEQQLMAFKNEKLQQDIDNKNRELAISTMSLIKKNEFLNNIKDELKAAQEGKGLKPVIKIIDKNLNNTDDWKLFQEAFNNADKDFLKKIKAKHPSLTPNDLRLCAYLRLNLSSKEIAPLLNISPRSVEVKRYRLRKKMELEHDVSLTNYILDL</sequence>
<feature type="chain" id="PRO_5045277756" evidence="3">
    <location>
        <begin position="23"/>
        <end position="937"/>
    </location>
</feature>
<name>A0ABN1JNX0_9FLAO</name>
<feature type="domain" description="HTH luxR-type" evidence="4">
    <location>
        <begin position="873"/>
        <end position="937"/>
    </location>
</feature>
<evidence type="ECO:0000256" key="3">
    <source>
        <dbReference type="SAM" id="SignalP"/>
    </source>
</evidence>
<evidence type="ECO:0000256" key="1">
    <source>
        <dbReference type="SAM" id="Coils"/>
    </source>
</evidence>
<feature type="signal peptide" evidence="3">
    <location>
        <begin position="1"/>
        <end position="22"/>
    </location>
</feature>
<dbReference type="InterPro" id="IPR013783">
    <property type="entry name" value="Ig-like_fold"/>
</dbReference>
<keyword evidence="6" id="KW-1185">Reference proteome</keyword>
<keyword evidence="3" id="KW-0732">Signal</keyword>
<proteinExistence type="predicted"/>
<dbReference type="Pfam" id="PF07495">
    <property type="entry name" value="Y_Y_Y"/>
    <property type="match status" value="1"/>
</dbReference>
<dbReference type="SMART" id="SM00421">
    <property type="entry name" value="HTH_LUXR"/>
    <property type="match status" value="1"/>
</dbReference>
<dbReference type="Gene3D" id="2.130.10.10">
    <property type="entry name" value="YVTN repeat-like/Quinoprotein amine dehydrogenase"/>
    <property type="match status" value="2"/>
</dbReference>
<protein>
    <submittedName>
        <fullName evidence="5">Triple tyrosine motif-containing protein</fullName>
    </submittedName>
</protein>
<dbReference type="EMBL" id="BAAAGF010000002">
    <property type="protein sequence ID" value="GAA0743700.1"/>
    <property type="molecule type" value="Genomic_DNA"/>
</dbReference>
<dbReference type="SUPFAM" id="SSF46894">
    <property type="entry name" value="C-terminal effector domain of the bipartite response regulators"/>
    <property type="match status" value="1"/>
</dbReference>
<dbReference type="Gene3D" id="2.60.40.10">
    <property type="entry name" value="Immunoglobulins"/>
    <property type="match status" value="1"/>
</dbReference>
<keyword evidence="2" id="KW-1133">Transmembrane helix</keyword>
<dbReference type="RefSeq" id="WP_343797475.1">
    <property type="nucleotide sequence ID" value="NZ_BAAAGF010000002.1"/>
</dbReference>
<evidence type="ECO:0000313" key="5">
    <source>
        <dbReference type="EMBL" id="GAA0743700.1"/>
    </source>
</evidence>
<dbReference type="InterPro" id="IPR016032">
    <property type="entry name" value="Sig_transdc_resp-reg_C-effctor"/>
</dbReference>
<feature type="coiled-coil region" evidence="1">
    <location>
        <begin position="764"/>
        <end position="800"/>
    </location>
</feature>
<feature type="transmembrane region" description="Helical" evidence="2">
    <location>
        <begin position="734"/>
        <end position="759"/>
    </location>
</feature>
<dbReference type="Gene3D" id="1.10.10.10">
    <property type="entry name" value="Winged helix-like DNA-binding domain superfamily/Winged helix DNA-binding domain"/>
    <property type="match status" value="1"/>
</dbReference>
<dbReference type="Pfam" id="PF00196">
    <property type="entry name" value="GerE"/>
    <property type="match status" value="1"/>
</dbReference>
<keyword evidence="1" id="KW-0175">Coiled coil</keyword>